<feature type="domain" description="WW" evidence="2">
    <location>
        <begin position="104"/>
        <end position="131"/>
    </location>
</feature>
<name>A0A7S0HC53_9EUKA</name>
<protein>
    <recommendedName>
        <fullName evidence="2">WW domain-containing protein</fullName>
    </recommendedName>
</protein>
<proteinExistence type="predicted"/>
<evidence type="ECO:0000256" key="1">
    <source>
        <dbReference type="SAM" id="MobiDB-lite"/>
    </source>
</evidence>
<organism evidence="3">
    <name type="scientific">Phaeocystis antarctica</name>
    <dbReference type="NCBI Taxonomy" id="33657"/>
    <lineage>
        <taxon>Eukaryota</taxon>
        <taxon>Haptista</taxon>
        <taxon>Haptophyta</taxon>
        <taxon>Prymnesiophyceae</taxon>
        <taxon>Phaeocystales</taxon>
        <taxon>Phaeocystaceae</taxon>
        <taxon>Phaeocystis</taxon>
    </lineage>
</organism>
<feature type="region of interest" description="Disordered" evidence="1">
    <location>
        <begin position="118"/>
        <end position="142"/>
    </location>
</feature>
<feature type="compositionally biased region" description="Polar residues" evidence="1">
    <location>
        <begin position="118"/>
        <end position="127"/>
    </location>
</feature>
<dbReference type="AlphaFoldDB" id="A0A7S0HC53"/>
<dbReference type="SUPFAM" id="SSF51045">
    <property type="entry name" value="WW domain"/>
    <property type="match status" value="1"/>
</dbReference>
<dbReference type="PROSITE" id="PS50020">
    <property type="entry name" value="WW_DOMAIN_2"/>
    <property type="match status" value="1"/>
</dbReference>
<gene>
    <name evidence="3" type="ORF">PANT1444_LOCUS5547</name>
</gene>
<dbReference type="InterPro" id="IPR001202">
    <property type="entry name" value="WW_dom"/>
</dbReference>
<evidence type="ECO:0000259" key="2">
    <source>
        <dbReference type="PROSITE" id="PS50020"/>
    </source>
</evidence>
<sequence length="142" mass="14880">MAFLLSANALAFQVGTPSVIHSRVSCVAPAVTMAIPWKIAGAVTVAGGAAAGATYAVKALLKKQATTQAEDSRKALASMGGMDLPSGDLLDKEVEDPFVILGDWKKISTKSGRTRYESTVTGKSQWRTPDEMPELEAAAAKK</sequence>
<accession>A0A7S0HC53</accession>
<evidence type="ECO:0000313" key="3">
    <source>
        <dbReference type="EMBL" id="CAD8478144.1"/>
    </source>
</evidence>
<dbReference type="EMBL" id="HBEP01009819">
    <property type="protein sequence ID" value="CAD8478144.1"/>
    <property type="molecule type" value="Transcribed_RNA"/>
</dbReference>
<dbReference type="InterPro" id="IPR036020">
    <property type="entry name" value="WW_dom_sf"/>
</dbReference>
<reference evidence="3" key="1">
    <citation type="submission" date="2021-01" db="EMBL/GenBank/DDBJ databases">
        <authorList>
            <person name="Corre E."/>
            <person name="Pelletier E."/>
            <person name="Niang G."/>
            <person name="Scheremetjew M."/>
            <person name="Finn R."/>
            <person name="Kale V."/>
            <person name="Holt S."/>
            <person name="Cochrane G."/>
            <person name="Meng A."/>
            <person name="Brown T."/>
            <person name="Cohen L."/>
        </authorList>
    </citation>
    <scope>NUCLEOTIDE SEQUENCE</scope>
    <source>
        <strain evidence="3">CCMP1374</strain>
    </source>
</reference>